<feature type="domain" description="Lysine-specific metallo-endopeptidase" evidence="9">
    <location>
        <begin position="231"/>
        <end position="326"/>
    </location>
</feature>
<evidence type="ECO:0000256" key="5">
    <source>
        <dbReference type="ARBA" id="ARBA00022801"/>
    </source>
</evidence>
<proteinExistence type="inferred from homology"/>
<evidence type="ECO:0000313" key="11">
    <source>
        <dbReference type="Proteomes" id="UP000383932"/>
    </source>
</evidence>
<evidence type="ECO:0000313" key="10">
    <source>
        <dbReference type="EMBL" id="KAB5588426.1"/>
    </source>
</evidence>
<keyword evidence="8" id="KW-0732">Signal</keyword>
<feature type="signal peptide" evidence="8">
    <location>
        <begin position="1"/>
        <end position="19"/>
    </location>
</feature>
<dbReference type="GO" id="GO:0006508">
    <property type="term" value="P:proteolysis"/>
    <property type="evidence" value="ECO:0007669"/>
    <property type="project" value="UniProtKB-KW"/>
</dbReference>
<accession>A0A5N5QAJ4</accession>
<keyword evidence="3" id="KW-0645">Protease</keyword>
<dbReference type="Proteomes" id="UP000383932">
    <property type="component" value="Unassembled WGS sequence"/>
</dbReference>
<name>A0A5N5QAJ4_9AGAM</name>
<evidence type="ECO:0000256" key="8">
    <source>
        <dbReference type="SAM" id="SignalP"/>
    </source>
</evidence>
<protein>
    <submittedName>
        <fullName evidence="10">Metallopeptidase 2</fullName>
    </submittedName>
</protein>
<keyword evidence="4" id="KW-0479">Metal-binding</keyword>
<organism evidence="10 11">
    <name type="scientific">Ceratobasidium theobromae</name>
    <dbReference type="NCBI Taxonomy" id="1582974"/>
    <lineage>
        <taxon>Eukaryota</taxon>
        <taxon>Fungi</taxon>
        <taxon>Dikarya</taxon>
        <taxon>Basidiomycota</taxon>
        <taxon>Agaricomycotina</taxon>
        <taxon>Agaricomycetes</taxon>
        <taxon>Cantharellales</taxon>
        <taxon>Ceratobasidiaceae</taxon>
        <taxon>Ceratobasidium</taxon>
    </lineage>
</organism>
<dbReference type="InterPro" id="IPR029463">
    <property type="entry name" value="Lys_MEP"/>
</dbReference>
<evidence type="ECO:0000256" key="4">
    <source>
        <dbReference type="ARBA" id="ARBA00022723"/>
    </source>
</evidence>
<evidence type="ECO:0000256" key="2">
    <source>
        <dbReference type="ARBA" id="ARBA00010279"/>
    </source>
</evidence>
<keyword evidence="6" id="KW-0862">Zinc</keyword>
<evidence type="ECO:0000256" key="7">
    <source>
        <dbReference type="ARBA" id="ARBA00023049"/>
    </source>
</evidence>
<dbReference type="GO" id="GO:0046872">
    <property type="term" value="F:metal ion binding"/>
    <property type="evidence" value="ECO:0007669"/>
    <property type="project" value="UniProtKB-KW"/>
</dbReference>
<dbReference type="Gene3D" id="2.60.40.2970">
    <property type="match status" value="1"/>
</dbReference>
<keyword evidence="5" id="KW-0378">Hydrolase</keyword>
<reference evidence="10 11" key="1">
    <citation type="journal article" date="2019" name="Fungal Biol. Biotechnol.">
        <title>Draft genome sequence of fastidious pathogen Ceratobasidium theobromae, which causes vascular-streak dieback in Theobroma cacao.</title>
        <authorList>
            <person name="Ali S.S."/>
            <person name="Asman A."/>
            <person name="Shao J."/>
            <person name="Firmansyah A.P."/>
            <person name="Susilo A.W."/>
            <person name="Rosmana A."/>
            <person name="McMahon P."/>
            <person name="Junaid M."/>
            <person name="Guest D."/>
            <person name="Kheng T.Y."/>
            <person name="Meinhardt L.W."/>
            <person name="Bailey B.A."/>
        </authorList>
    </citation>
    <scope>NUCLEOTIDE SEQUENCE [LARGE SCALE GENOMIC DNA]</scope>
    <source>
        <strain evidence="10 11">CT2</strain>
    </source>
</reference>
<dbReference type="SUPFAM" id="SSF55486">
    <property type="entry name" value="Metalloproteases ('zincins'), catalytic domain"/>
    <property type="match status" value="1"/>
</dbReference>
<keyword evidence="7" id="KW-0482">Metalloprotease</keyword>
<dbReference type="InterPro" id="IPR050414">
    <property type="entry name" value="Fungal_M35_metalloproteases"/>
</dbReference>
<keyword evidence="11" id="KW-1185">Reference proteome</keyword>
<dbReference type="Pfam" id="PF14521">
    <property type="entry name" value="Aspzincin_M35"/>
    <property type="match status" value="1"/>
</dbReference>
<evidence type="ECO:0000259" key="9">
    <source>
        <dbReference type="SMART" id="SM01351"/>
    </source>
</evidence>
<evidence type="ECO:0000256" key="3">
    <source>
        <dbReference type="ARBA" id="ARBA00022670"/>
    </source>
</evidence>
<dbReference type="OrthoDB" id="412874at2759"/>
<dbReference type="Gene3D" id="3.40.390.10">
    <property type="entry name" value="Collagenase (Catalytic Domain)"/>
    <property type="match status" value="2"/>
</dbReference>
<feature type="chain" id="PRO_5024322384" evidence="8">
    <location>
        <begin position="20"/>
        <end position="329"/>
    </location>
</feature>
<sequence length="329" mass="37290">MKISGLILALIQCAALCLGDTLTNLKVTIIVRSSTSQSIKVRVQIKNEGNQEYRVLQSPTSLIDPSENADKFNPAMKGSPDTEPEFLGRAYKWSPEEAAVQGKYTTFSSGATKIYDYELKEYYDFSRSGAGVYMLIPTPYILLLDANNNIESATYKTEPYAEITIRSTAWSTSCEKSMDPVNFSVGVDTPRAQLHNCDNACPGGRDCLRKIQLAADSTRGLARDAKDHLDRNYDRWSTRLTRWFGARSDNRARRLRRRVDSLAAEDFSRYTPVQYITTELFLRASHFRSVAKTKDYKYGVRRCERLAQNDPKRAIKNADSFQYYAENPA</sequence>
<dbReference type="EMBL" id="SSOP01000457">
    <property type="protein sequence ID" value="KAB5588426.1"/>
    <property type="molecule type" value="Genomic_DNA"/>
</dbReference>
<dbReference type="InterPro" id="IPR024079">
    <property type="entry name" value="MetalloPept_cat_dom_sf"/>
</dbReference>
<gene>
    <name evidence="10" type="ORF">CTheo_8130</name>
</gene>
<comment type="similarity">
    <text evidence="2">Belongs to the peptidase M35 family.</text>
</comment>
<dbReference type="PANTHER" id="PTHR37016:SF3">
    <property type="entry name" value="NEUTRAL PROTEASE 2-RELATED"/>
    <property type="match status" value="1"/>
</dbReference>
<dbReference type="AlphaFoldDB" id="A0A5N5QAJ4"/>
<comment type="cofactor">
    <cofactor evidence="1">
        <name>Zn(2+)</name>
        <dbReference type="ChEBI" id="CHEBI:29105"/>
    </cofactor>
</comment>
<dbReference type="GO" id="GO:0004222">
    <property type="term" value="F:metalloendopeptidase activity"/>
    <property type="evidence" value="ECO:0007669"/>
    <property type="project" value="InterPro"/>
</dbReference>
<evidence type="ECO:0000256" key="6">
    <source>
        <dbReference type="ARBA" id="ARBA00022833"/>
    </source>
</evidence>
<comment type="caution">
    <text evidence="10">The sequence shown here is derived from an EMBL/GenBank/DDBJ whole genome shotgun (WGS) entry which is preliminary data.</text>
</comment>
<dbReference type="SMART" id="SM01351">
    <property type="entry name" value="Aspzincin_M35"/>
    <property type="match status" value="1"/>
</dbReference>
<evidence type="ECO:0000256" key="1">
    <source>
        <dbReference type="ARBA" id="ARBA00001947"/>
    </source>
</evidence>
<dbReference type="PANTHER" id="PTHR37016">
    <property type="match status" value="1"/>
</dbReference>